<dbReference type="EC" id="4.2.1.1" evidence="3 8"/>
<dbReference type="Pfam" id="PF00484">
    <property type="entry name" value="Pro_CA"/>
    <property type="match status" value="1"/>
</dbReference>
<dbReference type="EMBL" id="JACTNZ010000005">
    <property type="protein sequence ID" value="KAG5548459.1"/>
    <property type="molecule type" value="Genomic_DNA"/>
</dbReference>
<dbReference type="GO" id="GO:0015976">
    <property type="term" value="P:carbon utilization"/>
    <property type="evidence" value="ECO:0007669"/>
    <property type="project" value="InterPro"/>
</dbReference>
<accession>A0AAV6K810</accession>
<feature type="binding site" evidence="7">
    <location>
        <position position="168"/>
    </location>
    <ligand>
        <name>Zn(2+)</name>
        <dbReference type="ChEBI" id="CHEBI:29105"/>
    </ligand>
</feature>
<evidence type="ECO:0000256" key="7">
    <source>
        <dbReference type="PIRSR" id="PIRSR601765-1"/>
    </source>
</evidence>
<dbReference type="InterPro" id="IPR015892">
    <property type="entry name" value="Carbonic_anhydrase_CS"/>
</dbReference>
<comment type="caution">
    <text evidence="9">The sequence shown here is derived from an EMBL/GenBank/DDBJ whole genome shotgun (WGS) entry which is preliminary data.</text>
</comment>
<dbReference type="Gene3D" id="3.40.1050.10">
    <property type="entry name" value="Carbonic anhydrase"/>
    <property type="match status" value="1"/>
</dbReference>
<evidence type="ECO:0000256" key="4">
    <source>
        <dbReference type="ARBA" id="ARBA00022833"/>
    </source>
</evidence>
<evidence type="ECO:0000256" key="8">
    <source>
        <dbReference type="RuleBase" id="RU003956"/>
    </source>
</evidence>
<evidence type="ECO:0000256" key="6">
    <source>
        <dbReference type="ARBA" id="ARBA00048348"/>
    </source>
</evidence>
<feature type="binding site" evidence="7">
    <location>
        <position position="228"/>
    </location>
    <ligand>
        <name>Zn(2+)</name>
        <dbReference type="ChEBI" id="CHEBI:29105"/>
    </ligand>
</feature>
<reference evidence="9" key="1">
    <citation type="submission" date="2020-08" db="EMBL/GenBank/DDBJ databases">
        <title>Plant Genome Project.</title>
        <authorList>
            <person name="Zhang R.-G."/>
        </authorList>
    </citation>
    <scope>NUCLEOTIDE SEQUENCE</scope>
    <source>
        <strain evidence="9">WSP0</strain>
        <tissue evidence="9">Leaf</tissue>
    </source>
</reference>
<comment type="cofactor">
    <cofactor evidence="7">
        <name>Zn(2+)</name>
        <dbReference type="ChEBI" id="CHEBI:29105"/>
    </cofactor>
    <text evidence="7">Binds 1 zinc ion per subunit.</text>
</comment>
<evidence type="ECO:0000313" key="10">
    <source>
        <dbReference type="Proteomes" id="UP000823749"/>
    </source>
</evidence>
<keyword evidence="5 8" id="KW-0456">Lyase</keyword>
<evidence type="ECO:0000313" key="9">
    <source>
        <dbReference type="EMBL" id="KAG5548459.1"/>
    </source>
</evidence>
<comment type="function">
    <text evidence="1 8">Reversible hydration of carbon dioxide.</text>
</comment>
<sequence length="346" mass="38421">MAPQGLLGSSISLSPLPNKYSLPRNSPTISTLKLVEIEKTHFKGNPGLRLKASMESSWLTEELANNKQNITSGTQSGSDLFNGMKNSIHRGNPGLRLKASMESSWLTEELANNKQNITSGTQSGSDLFNEMKNRFLSFKQHKFLEESEHFQNLAKGQAPKFMVIACGDSRVCPSNILGFQPGEAFVIRNVANLVPPFENGPTETNAALEFAVNSVLVENILVIGHSCCGGIRALMSRQDEVNPSSFIGSWVVVGKNARSSTMAAASNLDFDQQCRHCEKESVNRSLMNLLTYPWIEEKVEKGVLSIHGGYYNFVDCTFEKWTLDYEESVSRKGSDMYCLKNREFWA</sequence>
<evidence type="ECO:0000256" key="5">
    <source>
        <dbReference type="ARBA" id="ARBA00023239"/>
    </source>
</evidence>
<keyword evidence="7" id="KW-0479">Metal-binding</keyword>
<gene>
    <name evidence="9" type="ORF">RHGRI_013967</name>
</gene>
<dbReference type="GO" id="GO:0004089">
    <property type="term" value="F:carbonate dehydratase activity"/>
    <property type="evidence" value="ECO:0007669"/>
    <property type="project" value="UniProtKB-UniRule"/>
</dbReference>
<dbReference type="AlphaFoldDB" id="A0AAV6K810"/>
<comment type="catalytic activity">
    <reaction evidence="6 8">
        <text>hydrogencarbonate + H(+) = CO2 + H2O</text>
        <dbReference type="Rhea" id="RHEA:10748"/>
        <dbReference type="ChEBI" id="CHEBI:15377"/>
        <dbReference type="ChEBI" id="CHEBI:15378"/>
        <dbReference type="ChEBI" id="CHEBI:16526"/>
        <dbReference type="ChEBI" id="CHEBI:17544"/>
        <dbReference type="EC" id="4.2.1.1"/>
    </reaction>
</comment>
<keyword evidence="10" id="KW-1185">Reference proteome</keyword>
<dbReference type="SUPFAM" id="SSF53056">
    <property type="entry name" value="beta-carbonic anhydrase, cab"/>
    <property type="match status" value="1"/>
</dbReference>
<dbReference type="Proteomes" id="UP000823749">
    <property type="component" value="Chromosome 5"/>
</dbReference>
<organism evidence="9 10">
    <name type="scientific">Rhododendron griersonianum</name>
    <dbReference type="NCBI Taxonomy" id="479676"/>
    <lineage>
        <taxon>Eukaryota</taxon>
        <taxon>Viridiplantae</taxon>
        <taxon>Streptophyta</taxon>
        <taxon>Embryophyta</taxon>
        <taxon>Tracheophyta</taxon>
        <taxon>Spermatophyta</taxon>
        <taxon>Magnoliopsida</taxon>
        <taxon>eudicotyledons</taxon>
        <taxon>Gunneridae</taxon>
        <taxon>Pentapetalae</taxon>
        <taxon>asterids</taxon>
        <taxon>Ericales</taxon>
        <taxon>Ericaceae</taxon>
        <taxon>Ericoideae</taxon>
        <taxon>Rhodoreae</taxon>
        <taxon>Rhododendron</taxon>
    </lineage>
</organism>
<dbReference type="PROSITE" id="PS00705">
    <property type="entry name" value="PROK_CO2_ANHYDRASE_2"/>
    <property type="match status" value="1"/>
</dbReference>
<dbReference type="InterPro" id="IPR036874">
    <property type="entry name" value="Carbonic_anhydrase_sf"/>
</dbReference>
<keyword evidence="4 7" id="KW-0862">Zinc</keyword>
<comment type="similarity">
    <text evidence="2 8">Belongs to the beta-class carbonic anhydrase family.</text>
</comment>
<evidence type="ECO:0000256" key="1">
    <source>
        <dbReference type="ARBA" id="ARBA00002904"/>
    </source>
</evidence>
<protein>
    <recommendedName>
        <fullName evidence="3 8">Carbonic anhydrase</fullName>
        <ecNumber evidence="3 8">4.2.1.1</ecNumber>
    </recommendedName>
    <alternativeName>
        <fullName evidence="8">Carbonate dehydratase</fullName>
    </alternativeName>
</protein>
<name>A0AAV6K810_9ERIC</name>
<dbReference type="PANTHER" id="PTHR11002">
    <property type="entry name" value="CARBONIC ANHYDRASE"/>
    <property type="match status" value="1"/>
</dbReference>
<evidence type="ECO:0000256" key="2">
    <source>
        <dbReference type="ARBA" id="ARBA00006217"/>
    </source>
</evidence>
<dbReference type="InterPro" id="IPR045066">
    <property type="entry name" value="Beta_CA_cladeB"/>
</dbReference>
<dbReference type="SMART" id="SM00947">
    <property type="entry name" value="Pro_CA"/>
    <property type="match status" value="1"/>
</dbReference>
<dbReference type="InterPro" id="IPR001765">
    <property type="entry name" value="Carbonic_anhydrase"/>
</dbReference>
<evidence type="ECO:0000256" key="3">
    <source>
        <dbReference type="ARBA" id="ARBA00012925"/>
    </source>
</evidence>
<feature type="binding site" evidence="7">
    <location>
        <position position="166"/>
    </location>
    <ligand>
        <name>Zn(2+)</name>
        <dbReference type="ChEBI" id="CHEBI:29105"/>
    </ligand>
</feature>
<proteinExistence type="inferred from homology"/>
<dbReference type="CDD" id="cd00884">
    <property type="entry name" value="beta_CA_cladeB"/>
    <property type="match status" value="1"/>
</dbReference>
<dbReference type="PANTHER" id="PTHR11002:SF12">
    <property type="entry name" value="CARBONIC ANHYDRASE"/>
    <property type="match status" value="1"/>
</dbReference>
<dbReference type="GO" id="GO:0008270">
    <property type="term" value="F:zinc ion binding"/>
    <property type="evidence" value="ECO:0007669"/>
    <property type="project" value="UniProtKB-UniRule"/>
</dbReference>
<feature type="binding site" evidence="7">
    <location>
        <position position="225"/>
    </location>
    <ligand>
        <name>Zn(2+)</name>
        <dbReference type="ChEBI" id="CHEBI:29105"/>
    </ligand>
</feature>
<dbReference type="FunFam" id="3.40.1050.10:FF:000003">
    <property type="entry name" value="Carbonic anhydrase"/>
    <property type="match status" value="1"/>
</dbReference>